<accession>A0A8D8YNF4</accession>
<dbReference type="GO" id="GO:0003677">
    <property type="term" value="F:DNA binding"/>
    <property type="evidence" value="ECO:0007669"/>
    <property type="project" value="TreeGrafter"/>
</dbReference>
<dbReference type="EMBL" id="HBUF01385667">
    <property type="protein sequence ID" value="CAG6732080.1"/>
    <property type="molecule type" value="Transcribed_RNA"/>
</dbReference>
<protein>
    <recommendedName>
        <fullName evidence="1">DDE-1 domain-containing protein</fullName>
    </recommendedName>
</protein>
<dbReference type="InterPro" id="IPR050863">
    <property type="entry name" value="CenT-Element_Derived"/>
</dbReference>
<dbReference type="AlphaFoldDB" id="A0A8D8YNF4"/>
<dbReference type="GO" id="GO:0005634">
    <property type="term" value="C:nucleus"/>
    <property type="evidence" value="ECO:0007669"/>
    <property type="project" value="TreeGrafter"/>
</dbReference>
<evidence type="ECO:0000313" key="2">
    <source>
        <dbReference type="EMBL" id="CAG6732079.1"/>
    </source>
</evidence>
<sequence length="361" mass="41248">MPGRTWYEAFLKRNPEITNQTSEAVTAANACVQEQDIRKWFQQITESLVSKGHSLDILQDPSRIYNADETCFQLCPKGSKVLPLKRNNYIYEIDKSTAHTNWTVLFTFGADGTVAPPYIVYPYTRVPKEVQASVPHAWGFGRSDSGWMKTELFRDYLVNVFAEFLQDKHVKKPVILFVDGQKTRLTYQVSEECEKLGIVLIAVYPDATRLLPPAAVSAFKPLKNAWKKGLRDWMRESGNVAVTSKNFAPLLKHVIDTGVSNDVLKHGFRATGLFPFDPSNIDFSKCWNPPDQPHLDLQTFAELVGEERIERFKQRNTTERLPDENKDHFILFQLYKRLTNTDVANSDSEVTDQDNVLIETP</sequence>
<evidence type="ECO:0000259" key="1">
    <source>
        <dbReference type="Pfam" id="PF03184"/>
    </source>
</evidence>
<organism evidence="2">
    <name type="scientific">Cacopsylla melanoneura</name>
    <dbReference type="NCBI Taxonomy" id="428564"/>
    <lineage>
        <taxon>Eukaryota</taxon>
        <taxon>Metazoa</taxon>
        <taxon>Ecdysozoa</taxon>
        <taxon>Arthropoda</taxon>
        <taxon>Hexapoda</taxon>
        <taxon>Insecta</taxon>
        <taxon>Pterygota</taxon>
        <taxon>Neoptera</taxon>
        <taxon>Paraneoptera</taxon>
        <taxon>Hemiptera</taxon>
        <taxon>Sternorrhyncha</taxon>
        <taxon>Psylloidea</taxon>
        <taxon>Psyllidae</taxon>
        <taxon>Psyllinae</taxon>
        <taxon>Cacopsylla</taxon>
    </lineage>
</organism>
<dbReference type="PANTHER" id="PTHR19303:SF74">
    <property type="entry name" value="POGO TRANSPOSABLE ELEMENT WITH KRAB DOMAIN"/>
    <property type="match status" value="1"/>
</dbReference>
<feature type="domain" description="DDE-1" evidence="1">
    <location>
        <begin position="101"/>
        <end position="243"/>
    </location>
</feature>
<dbReference type="EMBL" id="HBUF01385666">
    <property type="protein sequence ID" value="CAG6732079.1"/>
    <property type="molecule type" value="Transcribed_RNA"/>
</dbReference>
<dbReference type="PANTHER" id="PTHR19303">
    <property type="entry name" value="TRANSPOSON"/>
    <property type="match status" value="1"/>
</dbReference>
<name>A0A8D8YNF4_9HEMI</name>
<proteinExistence type="predicted"/>
<reference evidence="2" key="1">
    <citation type="submission" date="2021-05" db="EMBL/GenBank/DDBJ databases">
        <authorList>
            <person name="Alioto T."/>
            <person name="Alioto T."/>
            <person name="Gomez Garrido J."/>
        </authorList>
    </citation>
    <scope>NUCLEOTIDE SEQUENCE</scope>
</reference>
<dbReference type="InterPro" id="IPR004875">
    <property type="entry name" value="DDE_SF_endonuclease_dom"/>
</dbReference>
<dbReference type="Pfam" id="PF03184">
    <property type="entry name" value="DDE_1"/>
    <property type="match status" value="1"/>
</dbReference>